<dbReference type="EC" id="2.4.1.83" evidence="11"/>
<evidence type="ECO:0000256" key="8">
    <source>
        <dbReference type="ARBA" id="ARBA00038152"/>
    </source>
</evidence>
<dbReference type="PANTHER" id="PTHR48090">
    <property type="entry name" value="UNDECAPRENYL-PHOSPHATE 4-DEOXY-4-FORMAMIDO-L-ARABINOSE TRANSFERASE-RELATED"/>
    <property type="match status" value="1"/>
</dbReference>
<dbReference type="RefSeq" id="WP_166909560.1">
    <property type="nucleotide sequence ID" value="NZ_JAASRS010000001.1"/>
</dbReference>
<evidence type="ECO:0000256" key="1">
    <source>
        <dbReference type="ARBA" id="ARBA00004651"/>
    </source>
</evidence>
<keyword evidence="6 9" id="KW-1133">Transmembrane helix</keyword>
<evidence type="ECO:0000313" key="11">
    <source>
        <dbReference type="EMBL" id="NIK14997.1"/>
    </source>
</evidence>
<evidence type="ECO:0000256" key="4">
    <source>
        <dbReference type="ARBA" id="ARBA00022679"/>
    </source>
</evidence>
<keyword evidence="5 9" id="KW-0812">Transmembrane</keyword>
<evidence type="ECO:0000256" key="2">
    <source>
        <dbReference type="ARBA" id="ARBA00022475"/>
    </source>
</evidence>
<evidence type="ECO:0000256" key="3">
    <source>
        <dbReference type="ARBA" id="ARBA00022676"/>
    </source>
</evidence>
<dbReference type="SUPFAM" id="SSF53448">
    <property type="entry name" value="Nucleotide-diphospho-sugar transferases"/>
    <property type="match status" value="1"/>
</dbReference>
<dbReference type="CDD" id="cd04187">
    <property type="entry name" value="DPM1_like_bac"/>
    <property type="match status" value="1"/>
</dbReference>
<comment type="caution">
    <text evidence="11">The sequence shown here is derived from an EMBL/GenBank/DDBJ whole genome shotgun (WGS) entry which is preliminary data.</text>
</comment>
<accession>A0A846MEI4</accession>
<dbReference type="EMBL" id="JAASRS010000001">
    <property type="protein sequence ID" value="NIK14997.1"/>
    <property type="molecule type" value="Genomic_DNA"/>
</dbReference>
<feature type="transmembrane region" description="Helical" evidence="9">
    <location>
        <begin position="263"/>
        <end position="287"/>
    </location>
</feature>
<keyword evidence="3 11" id="KW-0328">Glycosyltransferase</keyword>
<comment type="subcellular location">
    <subcellularLocation>
        <location evidence="1">Cell membrane</location>
        <topology evidence="1">Multi-pass membrane protein</topology>
    </subcellularLocation>
</comment>
<keyword evidence="2" id="KW-1003">Cell membrane</keyword>
<dbReference type="AlphaFoldDB" id="A0A846MEI4"/>
<evidence type="ECO:0000256" key="9">
    <source>
        <dbReference type="SAM" id="Phobius"/>
    </source>
</evidence>
<organism evidence="11 12">
    <name type="scientific">Saccharococcus thermophilus</name>
    <dbReference type="NCBI Taxonomy" id="29396"/>
    <lineage>
        <taxon>Bacteria</taxon>
        <taxon>Bacillati</taxon>
        <taxon>Bacillota</taxon>
        <taxon>Bacilli</taxon>
        <taxon>Bacillales</taxon>
        <taxon>Anoxybacillaceae</taxon>
        <taxon>Saccharococcus</taxon>
    </lineage>
</organism>
<dbReference type="PANTHER" id="PTHR48090:SF1">
    <property type="entry name" value="PROPHAGE BACTOPRENOL GLUCOSYL TRANSFERASE HOMOLOG"/>
    <property type="match status" value="1"/>
</dbReference>
<dbReference type="FunFam" id="3.90.550.10:FF:000079">
    <property type="entry name" value="Probable glycosyl transferase"/>
    <property type="match status" value="1"/>
</dbReference>
<dbReference type="Proteomes" id="UP000532769">
    <property type="component" value="Unassembled WGS sequence"/>
</dbReference>
<evidence type="ECO:0000256" key="6">
    <source>
        <dbReference type="ARBA" id="ARBA00022989"/>
    </source>
</evidence>
<evidence type="ECO:0000256" key="5">
    <source>
        <dbReference type="ARBA" id="ARBA00022692"/>
    </source>
</evidence>
<dbReference type="InterPro" id="IPR001173">
    <property type="entry name" value="Glyco_trans_2-like"/>
</dbReference>
<dbReference type="Gene3D" id="3.90.550.10">
    <property type="entry name" value="Spore Coat Polysaccharide Biosynthesis Protein SpsA, Chain A"/>
    <property type="match status" value="1"/>
</dbReference>
<feature type="domain" description="Glycosyltransferase 2-like" evidence="10">
    <location>
        <begin position="5"/>
        <end position="166"/>
    </location>
</feature>
<protein>
    <submittedName>
        <fullName evidence="11">Dolichol-phosphate mannosyltransferase</fullName>
        <ecNumber evidence="11">2.4.1.83</ecNumber>
    </submittedName>
</protein>
<keyword evidence="7 9" id="KW-0472">Membrane</keyword>
<dbReference type="InterPro" id="IPR050256">
    <property type="entry name" value="Glycosyltransferase_2"/>
</dbReference>
<sequence>MVKYSVVIPVYNEALVIRETYRRLKRVMEQTDGPYELLFVNDGSEDETIEILKELAVKDETVKYVDFSRNFGHQIAITAGMDYASGKAIVIIDADLQDPPELILDMIDKWKEGYDVVYAKRVKRKGETMFKKVTAYLFYRVLRAATEIDIPVDTGDFRLIDRKVRDQLVYMRERSRFVRGLVSWVGFKQTAVEYEREKRFAGETKYPLKKMIRFSLDGITSFSYKPLKLASLLGFFLSASSVLGIIITLYLKLFTHSTVAGWASLFMVTLLCNGIMFMMLGVMGEYIGRIYDEVKQRPLYIVKETWGVGTQYEKVPFYME</sequence>
<evidence type="ECO:0000256" key="7">
    <source>
        <dbReference type="ARBA" id="ARBA00023136"/>
    </source>
</evidence>
<dbReference type="GO" id="GO:0005886">
    <property type="term" value="C:plasma membrane"/>
    <property type="evidence" value="ECO:0007669"/>
    <property type="project" value="UniProtKB-SubCell"/>
</dbReference>
<dbReference type="Pfam" id="PF00535">
    <property type="entry name" value="Glycos_transf_2"/>
    <property type="match status" value="1"/>
</dbReference>
<comment type="similarity">
    <text evidence="8">Belongs to the glycosyltransferase 2 family. GtrB subfamily.</text>
</comment>
<evidence type="ECO:0000259" key="10">
    <source>
        <dbReference type="Pfam" id="PF00535"/>
    </source>
</evidence>
<name>A0A846MEI4_9BACL</name>
<feature type="transmembrane region" description="Helical" evidence="9">
    <location>
        <begin position="229"/>
        <end position="251"/>
    </location>
</feature>
<proteinExistence type="inferred from homology"/>
<keyword evidence="12" id="KW-1185">Reference proteome</keyword>
<dbReference type="GO" id="GO:0004582">
    <property type="term" value="F:dolichyl-phosphate beta-D-mannosyltransferase activity"/>
    <property type="evidence" value="ECO:0007669"/>
    <property type="project" value="UniProtKB-EC"/>
</dbReference>
<reference evidence="11 12" key="1">
    <citation type="submission" date="2020-03" db="EMBL/GenBank/DDBJ databases">
        <title>Genomic Encyclopedia of Archaeal and Bacterial Type Strains, Phase II (KMG-II): from individual species to whole genera.</title>
        <authorList>
            <person name="Goeker M."/>
        </authorList>
    </citation>
    <scope>NUCLEOTIDE SEQUENCE [LARGE SCALE GENOMIC DNA]</scope>
    <source>
        <strain evidence="11 12">DSM 4749</strain>
    </source>
</reference>
<gene>
    <name evidence="11" type="ORF">BDD39_001507</name>
</gene>
<keyword evidence="4 11" id="KW-0808">Transferase</keyword>
<dbReference type="InterPro" id="IPR029044">
    <property type="entry name" value="Nucleotide-diphossugar_trans"/>
</dbReference>
<evidence type="ECO:0000313" key="12">
    <source>
        <dbReference type="Proteomes" id="UP000532769"/>
    </source>
</evidence>